<name>A0A2X4VTI9_LEDLE</name>
<protein>
    <submittedName>
        <fullName evidence="1">Uncharacterized protein</fullName>
    </submittedName>
</protein>
<dbReference type="RefSeq" id="WP_066136696.1">
    <property type="nucleotide sequence ID" value="NZ_CBCSGM010000001.1"/>
</dbReference>
<evidence type="ECO:0000313" key="2">
    <source>
        <dbReference type="Proteomes" id="UP000249134"/>
    </source>
</evidence>
<sequence length="97" mass="11147">MDRLTSRIRCNSDGSIVFRHSDNSLVIKGRSDALLDMENKFVSTKTLQKHVHSQLFYEIPVVLEAKEKGIVTDLDEDISTSQKAILNQGWETEIEYY</sequence>
<dbReference type="Proteomes" id="UP000249134">
    <property type="component" value="Chromosome 1"/>
</dbReference>
<organism evidence="1 2">
    <name type="scientific">Lederbergia lenta</name>
    <name type="common">Bacillus lentus</name>
    <dbReference type="NCBI Taxonomy" id="1467"/>
    <lineage>
        <taxon>Bacteria</taxon>
        <taxon>Bacillati</taxon>
        <taxon>Bacillota</taxon>
        <taxon>Bacilli</taxon>
        <taxon>Bacillales</taxon>
        <taxon>Bacillaceae</taxon>
        <taxon>Lederbergia</taxon>
    </lineage>
</organism>
<gene>
    <name evidence="1" type="ORF">NCTC4824_01281</name>
</gene>
<evidence type="ECO:0000313" key="1">
    <source>
        <dbReference type="EMBL" id="SQI54193.1"/>
    </source>
</evidence>
<proteinExistence type="predicted"/>
<dbReference type="AlphaFoldDB" id="A0A2X4VTI9"/>
<reference evidence="1 2" key="1">
    <citation type="submission" date="2018-06" db="EMBL/GenBank/DDBJ databases">
        <authorList>
            <consortium name="Pathogen Informatics"/>
            <person name="Doyle S."/>
        </authorList>
    </citation>
    <scope>NUCLEOTIDE SEQUENCE [LARGE SCALE GENOMIC DNA]</scope>
    <source>
        <strain evidence="1 2">NCTC4824</strain>
    </source>
</reference>
<dbReference type="KEGG" id="blen:NCTC4824_01281"/>
<accession>A0A2X4VTI9</accession>
<keyword evidence="2" id="KW-1185">Reference proteome</keyword>
<dbReference type="EMBL" id="LS483476">
    <property type="protein sequence ID" value="SQI54193.1"/>
    <property type="molecule type" value="Genomic_DNA"/>
</dbReference>